<evidence type="ECO:0000256" key="1">
    <source>
        <dbReference type="ARBA" id="ARBA00004613"/>
    </source>
</evidence>
<keyword evidence="5" id="KW-0843">Virulence</keyword>
<feature type="region of interest" description="Disordered" evidence="6">
    <location>
        <begin position="319"/>
        <end position="340"/>
    </location>
</feature>
<dbReference type="PATRIC" id="fig|235272.12.peg.2600"/>
<comment type="similarity">
    <text evidence="2">Belongs to the HopAB family.</text>
</comment>
<dbReference type="RefSeq" id="WP_044325059.1">
    <property type="nucleotide sequence ID" value="NZ_JYHG01000169.1"/>
</dbReference>
<dbReference type="GO" id="GO:0052040">
    <property type="term" value="P:symbiont-mediated perturbation of host programmed cell death"/>
    <property type="evidence" value="ECO:0007669"/>
    <property type="project" value="UniProtKB-KW"/>
</dbReference>
<dbReference type="AlphaFoldDB" id="A0A0P9QEX3"/>
<proteinExistence type="inferred from homology"/>
<sequence length="543" mass="59985">MPGINGAGPSNFFWQWRTDGEPVTEREHDSSRSASSANSPELPPPASPAESGRQRLLRSSALSRQTREWLEATPARVQSATPPAEARQSPEAQQAERIVQELVRGGADLNNVRTMLRNVMDNNAVAFSRVERDILLQHFPNMPMTGISSDSVLANELRQRLRQTVRQQRALVAIQSSTPARPADSSSGSSQRSLIGRSTMLMTPGRSSSSSAAASRTSVDRHPQGLDLESARLASAARHNHSANQTNEALRRLTQEGVDMERLRTSLGRYIMSLEPLPPDLRRALESVGINPFIPEELSLVDHPVLNFSAALNRMLASRQTTTNSPELPPLASSAESGRRRLLRSPPLLSGQREWIEQNMRQEAEPQSSRLNRAVRLAVMPPQKENEDNVAYAIRLRRLNPGADVSRVVASFITDPAARQQVVDDIRAALDIAPQFSQLRTISKADAESEELGFRDAADHPDNATSCLFGEELSLSNPDQQVIGLAVNPTDKPQPYSQEVNKALTFMDMKKLAQYLADKPEHPLNRQRLDAKNIAKYAFKIVP</sequence>
<dbReference type="Gene3D" id="3.30.40.110">
    <property type="entry name" value="AvrPtoB, C-terminal domain"/>
    <property type="match status" value="1"/>
</dbReference>
<evidence type="ECO:0000256" key="5">
    <source>
        <dbReference type="ARBA" id="ARBA00023026"/>
    </source>
</evidence>
<dbReference type="InterPro" id="IPR015133">
    <property type="entry name" value="E3_ubiquit_lig_AvrPtoB"/>
</dbReference>
<evidence type="ECO:0000256" key="3">
    <source>
        <dbReference type="ARBA" id="ARBA00022525"/>
    </source>
</evidence>
<keyword evidence="4" id="KW-0928">Hypersensitive response elicitation</keyword>
<comment type="caution">
    <text evidence="9">The sequence shown here is derived from an EMBL/GenBank/DDBJ whole genome shotgun (WGS) entry which is preliminary data.</text>
</comment>
<feature type="domain" description="Effector protein HopAB BAK1-binding" evidence="8">
    <location>
        <begin position="232"/>
        <end position="319"/>
    </location>
</feature>
<evidence type="ECO:0000256" key="2">
    <source>
        <dbReference type="ARBA" id="ARBA00006282"/>
    </source>
</evidence>
<dbReference type="Gene3D" id="1.20.1280.220">
    <property type="entry name" value="Effector protein HopAB, BAK1-interacting domain"/>
    <property type="match status" value="1"/>
</dbReference>
<evidence type="ECO:0000259" key="7">
    <source>
        <dbReference type="Pfam" id="PF09046"/>
    </source>
</evidence>
<dbReference type="InterPro" id="IPR033743">
    <property type="entry name" value="HopAB_PID"/>
</dbReference>
<evidence type="ECO:0000313" key="9">
    <source>
        <dbReference type="EMBL" id="KPX13373.1"/>
    </source>
</evidence>
<dbReference type="GO" id="GO:0005576">
    <property type="term" value="C:extracellular region"/>
    <property type="evidence" value="ECO:0007669"/>
    <property type="project" value="UniProtKB-SubCell"/>
</dbReference>
<feature type="region of interest" description="Disordered" evidence="6">
    <location>
        <begin position="173"/>
        <end position="224"/>
    </location>
</feature>
<evidence type="ECO:0000259" key="8">
    <source>
        <dbReference type="Pfam" id="PF16847"/>
    </source>
</evidence>
<evidence type="ECO:0000256" key="4">
    <source>
        <dbReference type="ARBA" id="ARBA00022978"/>
    </source>
</evidence>
<dbReference type="CDD" id="cd12803">
    <property type="entry name" value="HopAB_BID"/>
    <property type="match status" value="1"/>
</dbReference>
<evidence type="ECO:0000313" key="10">
    <source>
        <dbReference type="Proteomes" id="UP000050346"/>
    </source>
</evidence>
<feature type="region of interest" description="Disordered" evidence="6">
    <location>
        <begin position="1"/>
        <end position="94"/>
    </location>
</feature>
<reference evidence="9 10" key="1">
    <citation type="submission" date="2015-09" db="EMBL/GenBank/DDBJ databases">
        <title>Genome announcement of multiple Pseudomonas syringae strains.</title>
        <authorList>
            <person name="Thakur S."/>
            <person name="Wang P.W."/>
            <person name="Gong Y."/>
            <person name="Weir B.S."/>
            <person name="Guttman D.S."/>
        </authorList>
    </citation>
    <scope>NUCLEOTIDE SEQUENCE [LARGE SCALE GENOMIC DNA]</scope>
    <source>
        <strain evidence="9 10">ICMP9150</strain>
    </source>
</reference>
<feature type="compositionally biased region" description="Low complexity" evidence="6">
    <location>
        <begin position="185"/>
        <end position="198"/>
    </location>
</feature>
<dbReference type="CDD" id="cd12802">
    <property type="entry name" value="HopAB_PID"/>
    <property type="match status" value="1"/>
</dbReference>
<comment type="subcellular location">
    <subcellularLocation>
        <location evidence="1">Secreted</location>
    </subcellularLocation>
</comment>
<organism evidence="9 10">
    <name type="scientific">Pseudomonas amygdali pv. dendropanacis</name>
    <dbReference type="NCBI Taxonomy" id="235272"/>
    <lineage>
        <taxon>Bacteria</taxon>
        <taxon>Pseudomonadati</taxon>
        <taxon>Pseudomonadota</taxon>
        <taxon>Gammaproteobacteria</taxon>
        <taxon>Pseudomonadales</taxon>
        <taxon>Pseudomonadaceae</taxon>
        <taxon>Pseudomonas</taxon>
        <taxon>Pseudomonas amygdali</taxon>
    </lineage>
</organism>
<evidence type="ECO:0000256" key="6">
    <source>
        <dbReference type="SAM" id="MobiDB-lite"/>
    </source>
</evidence>
<accession>A0A0P9QEX3</accession>
<keyword evidence="3" id="KW-0964">Secreted</keyword>
<protein>
    <submittedName>
        <fullName evidence="9">Effector protein hopAB1</fullName>
    </submittedName>
</protein>
<feature type="domain" description="Effector protein HopAB E3 ubiquitin ligase" evidence="7">
    <location>
        <begin position="422"/>
        <end position="543"/>
    </location>
</feature>
<dbReference type="Gene3D" id="1.20.1280.110">
    <property type="match status" value="1"/>
</dbReference>
<dbReference type="InterPro" id="IPR038448">
    <property type="entry name" value="HopAB_E3_ubiquit_lig_sf"/>
</dbReference>
<dbReference type="Pfam" id="PF09046">
    <property type="entry name" value="AvrPtoB-E3_ubiq"/>
    <property type="match status" value="1"/>
</dbReference>
<dbReference type="Pfam" id="PF16847">
    <property type="entry name" value="AvrPtoB_bdg"/>
    <property type="match status" value="1"/>
</dbReference>
<dbReference type="EMBL" id="LJQG01000316">
    <property type="protein sequence ID" value="KPX13373.1"/>
    <property type="molecule type" value="Genomic_DNA"/>
</dbReference>
<gene>
    <name evidence="9" type="ORF">ALO71_01925</name>
</gene>
<feature type="compositionally biased region" description="Basic and acidic residues" evidence="6">
    <location>
        <begin position="18"/>
        <end position="31"/>
    </location>
</feature>
<dbReference type="InterPro" id="IPR031759">
    <property type="entry name" value="HopAB_BAK-bd"/>
</dbReference>
<name>A0A0P9QEX3_PSEA0</name>
<dbReference type="InterPro" id="IPR038342">
    <property type="entry name" value="HopAB_BAK-bd_sf"/>
</dbReference>
<dbReference type="Proteomes" id="UP000050346">
    <property type="component" value="Unassembled WGS sequence"/>
</dbReference>